<dbReference type="Gene3D" id="2.60.120.380">
    <property type="match status" value="1"/>
</dbReference>
<comment type="caution">
    <text evidence="4">The sequence shown here is derived from an EMBL/GenBank/DDBJ whole genome shotgun (WGS) entry which is preliminary data.</text>
</comment>
<dbReference type="AlphaFoldDB" id="A0A538U1V3"/>
<feature type="coiled-coil region" evidence="1">
    <location>
        <begin position="32"/>
        <end position="59"/>
    </location>
</feature>
<dbReference type="Gene3D" id="2.60.40.4070">
    <property type="match status" value="1"/>
</dbReference>
<feature type="chain" id="PRO_5022095275" description="FlgD Ig-like domain-containing protein" evidence="3">
    <location>
        <begin position="24"/>
        <end position="880"/>
    </location>
</feature>
<gene>
    <name evidence="4" type="ORF">E6K80_10435</name>
</gene>
<dbReference type="EMBL" id="VBPA01000260">
    <property type="protein sequence ID" value="TMQ69848.1"/>
    <property type="molecule type" value="Genomic_DNA"/>
</dbReference>
<keyword evidence="1" id="KW-0175">Coiled coil</keyword>
<evidence type="ECO:0000256" key="2">
    <source>
        <dbReference type="SAM" id="MobiDB-lite"/>
    </source>
</evidence>
<accession>A0A538U1V3</accession>
<proteinExistence type="predicted"/>
<protein>
    <recommendedName>
        <fullName evidence="6">FlgD Ig-like domain-containing protein</fullName>
    </recommendedName>
</protein>
<dbReference type="InterPro" id="IPR036278">
    <property type="entry name" value="Sialidase_sf"/>
</dbReference>
<name>A0A538U1V3_UNCEI</name>
<organism evidence="4 5">
    <name type="scientific">Eiseniibacteriota bacterium</name>
    <dbReference type="NCBI Taxonomy" id="2212470"/>
    <lineage>
        <taxon>Bacteria</taxon>
        <taxon>Candidatus Eiseniibacteriota</taxon>
    </lineage>
</organism>
<reference evidence="4 5" key="1">
    <citation type="journal article" date="2019" name="Nat. Microbiol.">
        <title>Mediterranean grassland soil C-N compound turnover is dependent on rainfall and depth, and is mediated by genomically divergent microorganisms.</title>
        <authorList>
            <person name="Diamond S."/>
            <person name="Andeer P.F."/>
            <person name="Li Z."/>
            <person name="Crits-Christoph A."/>
            <person name="Burstein D."/>
            <person name="Anantharaman K."/>
            <person name="Lane K.R."/>
            <person name="Thomas B.C."/>
            <person name="Pan C."/>
            <person name="Northen T.R."/>
            <person name="Banfield J.F."/>
        </authorList>
    </citation>
    <scope>NUCLEOTIDE SEQUENCE [LARGE SCALE GENOMIC DNA]</scope>
    <source>
        <strain evidence="4">WS_10</strain>
    </source>
</reference>
<dbReference type="SUPFAM" id="SSF50939">
    <property type="entry name" value="Sialidases"/>
    <property type="match status" value="1"/>
</dbReference>
<dbReference type="Proteomes" id="UP000319836">
    <property type="component" value="Unassembled WGS sequence"/>
</dbReference>
<evidence type="ECO:0000313" key="5">
    <source>
        <dbReference type="Proteomes" id="UP000319836"/>
    </source>
</evidence>
<sequence>MSVSRRSLSFLLGSLLAAGAAMAATRPSFDEIHQHVLRAKRLEAELLRLTAKEELAESSRARIRARHRVRGATRSTSRRGAASAARPAPGSDLPPLRPEARAPRAAATRIAGIPSNVKINDSLGDAPNATQSEGALAASGDQVVAAWNDGQGSFTGGAYQGFAWSPDGGQTWTDGGDPPKPAGLASFRWTSDPVLTVDERSGVFYYAALANSDATHNALAVARGRFTGGVFAWQDVQLAREVSNQTALLDKPWIAADSSGGGGAVDLAYTLFTVAGDEIDLQRSADGGATWSAASKLSSAADDGQVQAARPALGPAGEVYVLWNAIGQSTAEDFLRLRKSTNHGVSFAAEVTVTGYIANFGTGGPGFNRERGIHFPTIAVDRTSGSHRGRVYVGWTEAYNFQDDALGTGASRVEAEPNGFAVDATPFTPGDVLRGTIASAPPADFDRWAFTLAAGQSLVAWADSLGPSMTYGMRVFGGGADSVQSLCFGGDITPGSDVQQAFYTFKAPVTATYTLRMGPIDGSSPIGGYRVRTGFGVRGTERGRDQRDVFVSWSNDGSAWSVPARVNDDPVGFDDFLAEVGVGGDGFPYAAWFDYRDETFGATSNQYVARSEDGGATWGPNQRLTSVATNWTNTGSNLAPNMGDYSALIGSGPWLHPTWADGRDGSADVYGTRLGTGVSIAACALDRAVTSGSSTRLDWTLSNPNAVFANSFTGSITTARNWPLPAPTGVTVPASGVGALERVLAIPDTAAPGPVAVTLTAVNATGAMRAGCVTTLRVGSPLDVGGEPSSLALAPPVPNPASAQVGLGFAIPTRGRVALRVYGVGGRRVRTLIEGELGPGPHQAVWDGRDESGAAVAPGIYFARLETAAGERTRRIVWRR</sequence>
<evidence type="ECO:0000256" key="1">
    <source>
        <dbReference type="SAM" id="Coils"/>
    </source>
</evidence>
<feature type="region of interest" description="Disordered" evidence="2">
    <location>
        <begin position="65"/>
        <end position="109"/>
    </location>
</feature>
<feature type="signal peptide" evidence="3">
    <location>
        <begin position="1"/>
        <end position="23"/>
    </location>
</feature>
<keyword evidence="3" id="KW-0732">Signal</keyword>
<evidence type="ECO:0008006" key="6">
    <source>
        <dbReference type="Google" id="ProtNLM"/>
    </source>
</evidence>
<evidence type="ECO:0000313" key="4">
    <source>
        <dbReference type="EMBL" id="TMQ69848.1"/>
    </source>
</evidence>
<feature type="compositionally biased region" description="Low complexity" evidence="2">
    <location>
        <begin position="72"/>
        <end position="91"/>
    </location>
</feature>
<evidence type="ECO:0000256" key="3">
    <source>
        <dbReference type="SAM" id="SignalP"/>
    </source>
</evidence>